<proteinExistence type="predicted"/>
<evidence type="ECO:0000313" key="1">
    <source>
        <dbReference type="EMBL" id="TWU60698.1"/>
    </source>
</evidence>
<evidence type="ECO:0000313" key="2">
    <source>
        <dbReference type="Proteomes" id="UP000318288"/>
    </source>
</evidence>
<reference evidence="1 2" key="1">
    <citation type="submission" date="2019-02" db="EMBL/GenBank/DDBJ databases">
        <title>Deep-cultivation of Planctomycetes and their phenomic and genomic characterization uncovers novel biology.</title>
        <authorList>
            <person name="Wiegand S."/>
            <person name="Jogler M."/>
            <person name="Boedeker C."/>
            <person name="Pinto D."/>
            <person name="Vollmers J."/>
            <person name="Rivas-Marin E."/>
            <person name="Kohn T."/>
            <person name="Peeters S.H."/>
            <person name="Heuer A."/>
            <person name="Rast P."/>
            <person name="Oberbeckmann S."/>
            <person name="Bunk B."/>
            <person name="Jeske O."/>
            <person name="Meyerdierks A."/>
            <person name="Storesund J.E."/>
            <person name="Kallscheuer N."/>
            <person name="Luecker S."/>
            <person name="Lage O.M."/>
            <person name="Pohl T."/>
            <person name="Merkel B.J."/>
            <person name="Hornburger P."/>
            <person name="Mueller R.-W."/>
            <person name="Bruemmer F."/>
            <person name="Labrenz M."/>
            <person name="Spormann A.M."/>
            <person name="Op Den Camp H."/>
            <person name="Overmann J."/>
            <person name="Amann R."/>
            <person name="Jetten M.S.M."/>
            <person name="Mascher T."/>
            <person name="Medema M.H."/>
            <person name="Devos D.P."/>
            <person name="Kaster A.-K."/>
            <person name="Ovreas L."/>
            <person name="Rohde M."/>
            <person name="Galperin M.Y."/>
            <person name="Jogler C."/>
        </authorList>
    </citation>
    <scope>NUCLEOTIDE SEQUENCE [LARGE SCALE GENOMIC DNA]</scope>
    <source>
        <strain evidence="1 2">Poly51</strain>
    </source>
</reference>
<dbReference type="AlphaFoldDB" id="A0A5C6FGY5"/>
<gene>
    <name evidence="1" type="ORF">Poly51_09790</name>
</gene>
<accession>A0A5C6FGY5</accession>
<dbReference type="OrthoDB" id="291742at2"/>
<protein>
    <submittedName>
        <fullName evidence="1">Uncharacterized protein</fullName>
    </submittedName>
</protein>
<keyword evidence="2" id="KW-1185">Reference proteome</keyword>
<organism evidence="1 2">
    <name type="scientific">Rubripirellula tenax</name>
    <dbReference type="NCBI Taxonomy" id="2528015"/>
    <lineage>
        <taxon>Bacteria</taxon>
        <taxon>Pseudomonadati</taxon>
        <taxon>Planctomycetota</taxon>
        <taxon>Planctomycetia</taxon>
        <taxon>Pirellulales</taxon>
        <taxon>Pirellulaceae</taxon>
        <taxon>Rubripirellula</taxon>
    </lineage>
</organism>
<sequence length="87" mass="9499">MTQMLLFDSVAETTATPIVPVVNVPVAQPAAEPVSTSAIAQVSAKRSGEKREEGGLNHMGDLARLVLLRYDLVAKRREQMAARRRAR</sequence>
<dbReference type="Proteomes" id="UP000318288">
    <property type="component" value="Unassembled WGS sequence"/>
</dbReference>
<comment type="caution">
    <text evidence="1">The sequence shown here is derived from an EMBL/GenBank/DDBJ whole genome shotgun (WGS) entry which is preliminary data.</text>
</comment>
<name>A0A5C6FGY5_9BACT</name>
<dbReference type="EMBL" id="SJPW01000001">
    <property type="protein sequence ID" value="TWU60698.1"/>
    <property type="molecule type" value="Genomic_DNA"/>
</dbReference>
<dbReference type="RefSeq" id="WP_146454684.1">
    <property type="nucleotide sequence ID" value="NZ_SJPW01000001.1"/>
</dbReference>